<organism evidence="9 10">
    <name type="scientific">Actinophytocola algeriensis</name>
    <dbReference type="NCBI Taxonomy" id="1768010"/>
    <lineage>
        <taxon>Bacteria</taxon>
        <taxon>Bacillati</taxon>
        <taxon>Actinomycetota</taxon>
        <taxon>Actinomycetes</taxon>
        <taxon>Pseudonocardiales</taxon>
        <taxon>Pseudonocardiaceae</taxon>
    </lineage>
</organism>
<feature type="domain" description="ABC transmembrane type-1" evidence="8">
    <location>
        <begin position="62"/>
        <end position="252"/>
    </location>
</feature>
<protein>
    <submittedName>
        <fullName evidence="9">Peptide/nickel transport system permease protein</fullName>
    </submittedName>
</protein>
<keyword evidence="3" id="KW-1003">Cell membrane</keyword>
<evidence type="ECO:0000256" key="3">
    <source>
        <dbReference type="ARBA" id="ARBA00022475"/>
    </source>
</evidence>
<dbReference type="InterPro" id="IPR000515">
    <property type="entry name" value="MetI-like"/>
</dbReference>
<feature type="transmembrane region" description="Helical" evidence="7">
    <location>
        <begin position="68"/>
        <end position="90"/>
    </location>
</feature>
<keyword evidence="10" id="KW-1185">Reference proteome</keyword>
<keyword evidence="6 7" id="KW-0472">Membrane</keyword>
<dbReference type="Pfam" id="PF12911">
    <property type="entry name" value="OppC_N"/>
    <property type="match status" value="1"/>
</dbReference>
<keyword evidence="4 7" id="KW-0812">Transmembrane</keyword>
<feature type="transmembrane region" description="Helical" evidence="7">
    <location>
        <begin position="6"/>
        <end position="23"/>
    </location>
</feature>
<keyword evidence="2 7" id="KW-0813">Transport</keyword>
<comment type="subcellular location">
    <subcellularLocation>
        <location evidence="1 7">Cell membrane</location>
        <topology evidence="1 7">Multi-pass membrane protein</topology>
    </subcellularLocation>
</comment>
<evidence type="ECO:0000256" key="6">
    <source>
        <dbReference type="ARBA" id="ARBA00023136"/>
    </source>
</evidence>
<evidence type="ECO:0000313" key="10">
    <source>
        <dbReference type="Proteomes" id="UP000520767"/>
    </source>
</evidence>
<comment type="similarity">
    <text evidence="7">Belongs to the binding-protein-dependent transport system permease family.</text>
</comment>
<dbReference type="InterPro" id="IPR050366">
    <property type="entry name" value="BP-dependent_transpt_permease"/>
</dbReference>
<comment type="caution">
    <text evidence="9">The sequence shown here is derived from an EMBL/GenBank/DDBJ whole genome shotgun (WGS) entry which is preliminary data.</text>
</comment>
<sequence length="266" mass="28901">MAVIGFAMLIFFLLFSFVGPLVYRTNQDVISLVDANQPPSAAHLLGTDANGFDQLGRLMKGGQTSLEIGLFAAVVAVTIGTLWGTVAALSNKTVDSIMMRVVDVFLSVPFLFVVLILAVTFVPSVLSLSLVIGGFSWQVPARLVHSEVLILREQDFISAARIAGTPPWRLIIRHLVPNTLGVVIVNMTFQVADAILAVAYVGFLGFGLQFPDVDWGDMLSDGMQYMQAGYWWLVYPAGVCIVLTVVALNFIGDAARDATDVRLRHR</sequence>
<evidence type="ECO:0000256" key="4">
    <source>
        <dbReference type="ARBA" id="ARBA00022692"/>
    </source>
</evidence>
<reference evidence="9 10" key="1">
    <citation type="submission" date="2020-08" db="EMBL/GenBank/DDBJ databases">
        <title>Genomic Encyclopedia of Type Strains, Phase III (KMG-III): the genomes of soil and plant-associated and newly described type strains.</title>
        <authorList>
            <person name="Whitman W."/>
        </authorList>
    </citation>
    <scope>NUCLEOTIDE SEQUENCE [LARGE SCALE GENOMIC DNA]</scope>
    <source>
        <strain evidence="9 10">CECT 8960</strain>
    </source>
</reference>
<feature type="transmembrane region" description="Helical" evidence="7">
    <location>
        <begin position="230"/>
        <end position="252"/>
    </location>
</feature>
<name>A0A7W7QDD4_9PSEU</name>
<accession>A0A7W7QDD4</accession>
<keyword evidence="5 7" id="KW-1133">Transmembrane helix</keyword>
<gene>
    <name evidence="9" type="ORF">FHR82_007840</name>
</gene>
<dbReference type="Gene3D" id="1.10.3720.10">
    <property type="entry name" value="MetI-like"/>
    <property type="match status" value="1"/>
</dbReference>
<dbReference type="PANTHER" id="PTHR43386">
    <property type="entry name" value="OLIGOPEPTIDE TRANSPORT SYSTEM PERMEASE PROTEIN APPC"/>
    <property type="match status" value="1"/>
</dbReference>
<dbReference type="EMBL" id="JACHJQ010000010">
    <property type="protein sequence ID" value="MBB4911570.1"/>
    <property type="molecule type" value="Genomic_DNA"/>
</dbReference>
<dbReference type="Pfam" id="PF00528">
    <property type="entry name" value="BPD_transp_1"/>
    <property type="match status" value="1"/>
</dbReference>
<dbReference type="SUPFAM" id="SSF161098">
    <property type="entry name" value="MetI-like"/>
    <property type="match status" value="1"/>
</dbReference>
<evidence type="ECO:0000259" key="8">
    <source>
        <dbReference type="PROSITE" id="PS50928"/>
    </source>
</evidence>
<dbReference type="CDD" id="cd06261">
    <property type="entry name" value="TM_PBP2"/>
    <property type="match status" value="1"/>
</dbReference>
<dbReference type="PROSITE" id="PS50928">
    <property type="entry name" value="ABC_TM1"/>
    <property type="match status" value="1"/>
</dbReference>
<feature type="transmembrane region" description="Helical" evidence="7">
    <location>
        <begin position="179"/>
        <end position="210"/>
    </location>
</feature>
<evidence type="ECO:0000256" key="1">
    <source>
        <dbReference type="ARBA" id="ARBA00004651"/>
    </source>
</evidence>
<dbReference type="AlphaFoldDB" id="A0A7W7QDD4"/>
<dbReference type="InterPro" id="IPR025966">
    <property type="entry name" value="OppC_N"/>
</dbReference>
<dbReference type="GO" id="GO:0055085">
    <property type="term" value="P:transmembrane transport"/>
    <property type="evidence" value="ECO:0007669"/>
    <property type="project" value="InterPro"/>
</dbReference>
<dbReference type="GO" id="GO:0005886">
    <property type="term" value="C:plasma membrane"/>
    <property type="evidence" value="ECO:0007669"/>
    <property type="project" value="UniProtKB-SubCell"/>
</dbReference>
<evidence type="ECO:0000313" key="9">
    <source>
        <dbReference type="EMBL" id="MBB4911570.1"/>
    </source>
</evidence>
<evidence type="ECO:0000256" key="7">
    <source>
        <dbReference type="RuleBase" id="RU363032"/>
    </source>
</evidence>
<dbReference type="Proteomes" id="UP000520767">
    <property type="component" value="Unassembled WGS sequence"/>
</dbReference>
<proteinExistence type="inferred from homology"/>
<dbReference type="PANTHER" id="PTHR43386:SF1">
    <property type="entry name" value="D,D-DIPEPTIDE TRANSPORT SYSTEM PERMEASE PROTEIN DDPC-RELATED"/>
    <property type="match status" value="1"/>
</dbReference>
<evidence type="ECO:0000256" key="5">
    <source>
        <dbReference type="ARBA" id="ARBA00022989"/>
    </source>
</evidence>
<evidence type="ECO:0000256" key="2">
    <source>
        <dbReference type="ARBA" id="ARBA00022448"/>
    </source>
</evidence>
<dbReference type="InterPro" id="IPR035906">
    <property type="entry name" value="MetI-like_sf"/>
</dbReference>
<feature type="transmembrane region" description="Helical" evidence="7">
    <location>
        <begin position="110"/>
        <end position="132"/>
    </location>
</feature>